<feature type="domain" description="LamG-like jellyroll fold" evidence="5">
    <location>
        <begin position="824"/>
        <end position="976"/>
    </location>
</feature>
<feature type="region of interest" description="Disordered" evidence="3">
    <location>
        <begin position="226"/>
        <end position="280"/>
    </location>
</feature>
<dbReference type="PANTHER" id="PTHR46943">
    <property type="entry name" value="PENTRAXIN-RELATED PROTEIN PTX3"/>
    <property type="match status" value="1"/>
</dbReference>
<gene>
    <name evidence="6" type="ORF">San01_72310</name>
</gene>
<evidence type="ECO:0000256" key="4">
    <source>
        <dbReference type="SAM" id="SignalP"/>
    </source>
</evidence>
<evidence type="ECO:0000313" key="6">
    <source>
        <dbReference type="EMBL" id="GES34743.1"/>
    </source>
</evidence>
<dbReference type="AlphaFoldDB" id="A0A5J4LKV9"/>
<dbReference type="Pfam" id="PF13385">
    <property type="entry name" value="Laminin_G_3"/>
    <property type="match status" value="2"/>
</dbReference>
<feature type="region of interest" description="Disordered" evidence="3">
    <location>
        <begin position="1006"/>
        <end position="1029"/>
    </location>
</feature>
<feature type="signal peptide" evidence="4">
    <location>
        <begin position="1"/>
        <end position="22"/>
    </location>
</feature>
<feature type="region of interest" description="Disordered" evidence="3">
    <location>
        <begin position="740"/>
        <end position="765"/>
    </location>
</feature>
<dbReference type="PANTHER" id="PTHR46943:SF1">
    <property type="entry name" value="PENTRAXIN-RELATED PROTEIN PTX3"/>
    <property type="match status" value="1"/>
</dbReference>
<dbReference type="SMART" id="SM00560">
    <property type="entry name" value="LamGL"/>
    <property type="match status" value="2"/>
</dbReference>
<dbReference type="Gene3D" id="2.60.120.200">
    <property type="match status" value="2"/>
</dbReference>
<reference evidence="6 7" key="1">
    <citation type="submission" date="2019-10" db="EMBL/GenBank/DDBJ databases">
        <title>Whole genome shotgun sequence of Streptomyces angustmyceticus NBRC 3934.</title>
        <authorList>
            <person name="Hosoyama A."/>
            <person name="Ichikawa N."/>
            <person name="Kimura A."/>
            <person name="Kitahashi Y."/>
            <person name="Komaki H."/>
            <person name="Uohara A."/>
        </authorList>
    </citation>
    <scope>NUCLEOTIDE SEQUENCE [LARGE SCALE GENOMIC DNA]</scope>
    <source>
        <strain evidence="6 7">NBRC 3934</strain>
    </source>
</reference>
<accession>A0A5J4LKV9</accession>
<feature type="chain" id="PRO_5038863041" description="LamG-like jellyroll fold domain-containing protein" evidence="4">
    <location>
        <begin position="23"/>
        <end position="1252"/>
    </location>
</feature>
<feature type="domain" description="LamG-like jellyroll fold" evidence="5">
    <location>
        <begin position="1069"/>
        <end position="1239"/>
    </location>
</feature>
<dbReference type="GO" id="GO:0006955">
    <property type="term" value="P:immune response"/>
    <property type="evidence" value="ECO:0007669"/>
    <property type="project" value="InterPro"/>
</dbReference>
<organism evidence="6 7">
    <name type="scientific">Streptomyces angustmyceticus</name>
    <dbReference type="NCBI Taxonomy" id="285578"/>
    <lineage>
        <taxon>Bacteria</taxon>
        <taxon>Bacillati</taxon>
        <taxon>Actinomycetota</taxon>
        <taxon>Actinomycetes</taxon>
        <taxon>Kitasatosporales</taxon>
        <taxon>Streptomycetaceae</taxon>
        <taxon>Streptomyces</taxon>
    </lineage>
</organism>
<sequence length="1252" mass="133590">MTRRGLAGVTTTALLASLPVLALGPPQATAASKTSTMAQSALQRAAATGEPVEVTSERTEYSQTVANPDGTFTLTQSTTPQRAKAPDGSWQNIDTTLERRADGTVGPKSAVVKLDFSGGGAGASMLQLGTGEQSMKFGWPGTLPTPTLNGATATYANVLKDVDLQLTATAEGYREVLVVKTAEAAHSPELENIKLTASAKSLSVIPGAGGGLRAVDADGNAVFTGPAGQMWDSAGDTLPPAPKSKAAKQRGGKPSQPTAAEQPGTEAGDPTHPGDGAASAELPVTVTGGAVSVAPDLDLLRGKDTVYPVYIDPPVGLGVSERTKLSSDGDKFWQFDKPMGVGKCGNADGYYCGSGYTDRMYFEFAPTKLSGKYVIDATFRAHETWSFNCTPYWVDLKRTDNISEGTRWPGPKTLDHMGDRYISAGRDKNCSPAQPDTWVEFNDNPQESDENLASTVRSFADGKIHRLTLMLRATDESEPRAWKRFDDNAELKVNYVPRPGMPTSVGAIPGTGTTAYCRTSSSDPLTVTTATPTVQARVQTKVQPKGGEEKGSLQAEFWMERKNGSSWDKVWSDYKPDKGWDPDGTLEKAVTSQRADGGLYRFKSRTQSHWYYGSKSGDLFSAYSSWCYLKIDTSAPKAPQITSTGPYTECTTNLCEPKGGPGIAGAFTFKPHSGESGVKGYRYRLLTTSKKGAKTASGATPTVKDVTPSLPGTQVLSVEATDLDADGRVRYGPPNEYVFKASPAEGNTGRWHFDDAPPGSTTTTAADKATVGTRHNATLYTTGAGWSTLARRGAHDYSLWMDSADPNKQHGYAATSTPALNTGDSFTVSAWVYLTDTTANHVVLTEPGEHASAFTLYYSATTRKWVFNRTDQDSKTASYIRSLADSPNPTTRVWTHLAGVFDTQHDADPKNDTIQLFVNGRPQGQPIAASTVSTYKPWTASEGLQFGRSKVADTYGENWRGRIDEVALWQRPLNADELHQEAALEQDGIPANELVGHWDAAISQGTSIRESPEDPDDPNSTGFPYSRGPLKFSTTGASLKDEDGQDQSLVLNGSTGYATATGPLVDETGSFTVSARVRLDSAGLAKQPIGYRAAVFSQATPTGKESSWALWVEKPAADTYLWKFGRTAVDTAGKVTDTGLVTAEQPIGPKELNTWVDLTGVFDAAETFTDDDGQQQLGMTHLYIGQFKQQPEGEAGFSTPQQGSGDLTAGNAPLAGTTSHHLSGALAELRVWTGAMTADQVRSQVLAAPDDA</sequence>
<evidence type="ECO:0000259" key="5">
    <source>
        <dbReference type="SMART" id="SM00560"/>
    </source>
</evidence>
<dbReference type="InterPro" id="IPR013320">
    <property type="entry name" value="ConA-like_dom_sf"/>
</dbReference>
<dbReference type="EMBL" id="BLAG01000039">
    <property type="protein sequence ID" value="GES34743.1"/>
    <property type="molecule type" value="Genomic_DNA"/>
</dbReference>
<evidence type="ECO:0000313" key="7">
    <source>
        <dbReference type="Proteomes" id="UP000325598"/>
    </source>
</evidence>
<dbReference type="InterPro" id="IPR042837">
    <property type="entry name" value="PTX3"/>
</dbReference>
<name>A0A5J4LKV9_9ACTN</name>
<keyword evidence="7" id="KW-1185">Reference proteome</keyword>
<dbReference type="Proteomes" id="UP000325598">
    <property type="component" value="Unassembled WGS sequence"/>
</dbReference>
<comment type="caution">
    <text evidence="6">The sequence shown here is derived from an EMBL/GenBank/DDBJ whole genome shotgun (WGS) entry which is preliminary data.</text>
</comment>
<feature type="region of interest" description="Disordered" evidence="3">
    <location>
        <begin position="1192"/>
        <end position="1215"/>
    </location>
</feature>
<dbReference type="InterPro" id="IPR006558">
    <property type="entry name" value="LamG-like"/>
</dbReference>
<keyword evidence="1 4" id="KW-0732">Signal</keyword>
<dbReference type="OrthoDB" id="176279at2"/>
<protein>
    <recommendedName>
        <fullName evidence="5">LamG-like jellyroll fold domain-containing protein</fullName>
    </recommendedName>
</protein>
<keyword evidence="2" id="KW-1015">Disulfide bond</keyword>
<dbReference type="SUPFAM" id="SSF49899">
    <property type="entry name" value="Concanavalin A-like lectins/glucanases"/>
    <property type="match status" value="2"/>
</dbReference>
<evidence type="ECO:0000256" key="1">
    <source>
        <dbReference type="ARBA" id="ARBA00022729"/>
    </source>
</evidence>
<evidence type="ECO:0000256" key="3">
    <source>
        <dbReference type="SAM" id="MobiDB-lite"/>
    </source>
</evidence>
<proteinExistence type="predicted"/>
<evidence type="ECO:0000256" key="2">
    <source>
        <dbReference type="ARBA" id="ARBA00023157"/>
    </source>
</evidence>